<keyword evidence="3" id="KW-1185">Reference proteome</keyword>
<dbReference type="InterPro" id="IPR021500">
    <property type="entry name" value="DUF3156"/>
</dbReference>
<reference evidence="1" key="3">
    <citation type="submission" date="2014-03" db="EMBL/GenBank/DDBJ databases">
        <authorList>
            <person name="Barney B.M."/>
            <person name="Lenneman E.M."/>
        </authorList>
    </citation>
    <scope>NUCLEOTIDE SEQUENCE</scope>
    <source>
        <strain evidence="1">AD6</strain>
    </source>
</reference>
<protein>
    <recommendedName>
        <fullName evidence="5">DUF3156 family protein</fullName>
    </recommendedName>
</protein>
<evidence type="ECO:0000313" key="1">
    <source>
        <dbReference type="EMBL" id="EZH78848.1"/>
    </source>
</evidence>
<organism evidence="2 4">
    <name type="scientific">Ectopseudomonas composti</name>
    <dbReference type="NCBI Taxonomy" id="658457"/>
    <lineage>
        <taxon>Bacteria</taxon>
        <taxon>Pseudomonadati</taxon>
        <taxon>Pseudomonadota</taxon>
        <taxon>Gammaproteobacteria</taxon>
        <taxon>Pseudomonadales</taxon>
        <taxon>Pseudomonadaceae</taxon>
        <taxon>Ectopseudomonas</taxon>
    </lineage>
</organism>
<reference evidence="3" key="2">
    <citation type="journal article" date="2014" name="Genome Announc.">
        <title>Draft Genome Sequence of the algae degrading bacterium Pseudomonas mendocina AD6.</title>
        <authorList>
            <person name="Barney B.M."/>
            <person name="Lenneman E.M."/>
        </authorList>
    </citation>
    <scope>NUCLEOTIDE SEQUENCE [LARGE SCALE GENOMIC DNA]</scope>
    <source>
        <strain evidence="3">AD6</strain>
    </source>
</reference>
<dbReference type="Pfam" id="PF11354">
    <property type="entry name" value="DUF3156"/>
    <property type="match status" value="1"/>
</dbReference>
<reference evidence="1" key="1">
    <citation type="journal article" date="2014" name="Genome Announc.">
        <title>Draft Genome Sequences of the Alga-Degrading Bacteria Aeromonas hydrophila Strain AD9 and Pseudomonas pseudoalcaligenes Strain AD6.</title>
        <authorList>
            <person name="Barney B.M."/>
            <person name="Lenneman E.M."/>
        </authorList>
    </citation>
    <scope>NUCLEOTIDE SEQUENCE</scope>
    <source>
        <strain evidence="1">AD6</strain>
    </source>
</reference>
<dbReference type="EMBL" id="JFJN01000062">
    <property type="protein sequence ID" value="EZH78848.1"/>
    <property type="molecule type" value="Genomic_DNA"/>
</dbReference>
<evidence type="ECO:0000313" key="4">
    <source>
        <dbReference type="Proteomes" id="UP000182400"/>
    </source>
</evidence>
<evidence type="ECO:0008006" key="5">
    <source>
        <dbReference type="Google" id="ProtNLM"/>
    </source>
</evidence>
<dbReference type="OrthoDB" id="6866841at2"/>
<dbReference type="Proteomes" id="UP000023842">
    <property type="component" value="Unassembled WGS sequence"/>
</dbReference>
<dbReference type="AlphaFoldDB" id="A0A1I5LRC5"/>
<dbReference type="Proteomes" id="UP000182400">
    <property type="component" value="Unassembled WGS sequence"/>
</dbReference>
<evidence type="ECO:0000313" key="2">
    <source>
        <dbReference type="EMBL" id="SFO99723.1"/>
    </source>
</evidence>
<accession>A0A1I5LRC5</accession>
<gene>
    <name evidence="1" type="ORF">AU05_19085</name>
    <name evidence="2" type="ORF">SAMN05216601_104169</name>
</gene>
<dbReference type="RefSeq" id="WP_037003090.1">
    <property type="nucleotide sequence ID" value="NZ_FOWP01000004.1"/>
</dbReference>
<sequence>MNIFGNVERRAQQAFRHLCTQFGHAPSAEDPLQALDEQVGIERRLDYYVRRQFFSRIYKLDVRYALNMSTVPEGRAKWVKGRHWKSDQTALAAWLNQSPELTESLRNLDTEQVELSSEQGQVNLRVRPLPGCFVWTLLPPMHYFVRMKENEVALISGLPALLQARC</sequence>
<dbReference type="EMBL" id="FOWP01000004">
    <property type="protein sequence ID" value="SFO99723.1"/>
    <property type="molecule type" value="Genomic_DNA"/>
</dbReference>
<evidence type="ECO:0000313" key="3">
    <source>
        <dbReference type="Proteomes" id="UP000023842"/>
    </source>
</evidence>
<reference evidence="2 4" key="4">
    <citation type="submission" date="2016-10" db="EMBL/GenBank/DDBJ databases">
        <authorList>
            <person name="de Groot N.N."/>
        </authorList>
    </citation>
    <scope>NUCLEOTIDE SEQUENCE [LARGE SCALE GENOMIC DNA]</scope>
    <source>
        <strain evidence="2 4">CCUG 59231</strain>
    </source>
</reference>
<name>A0A1I5LRC5_9GAMM</name>
<dbReference type="STRING" id="658457.SAMN05216601_104169"/>
<proteinExistence type="predicted"/>